<evidence type="ECO:0000313" key="1">
    <source>
        <dbReference type="EMBL" id="MCW3485742.1"/>
    </source>
</evidence>
<keyword evidence="2" id="KW-1185">Reference proteome</keyword>
<sequence length="54" mass="5987">MPVEIRELVIRMTVDDAAGKGNTGAGESQDNTPEAIIKTCVEKVMEILKDQRER</sequence>
<name>A0ABT3IP47_9BACT</name>
<comment type="caution">
    <text evidence="1">The sequence shown here is derived from an EMBL/GenBank/DDBJ whole genome shotgun (WGS) entry which is preliminary data.</text>
</comment>
<dbReference type="Pfam" id="PF19265">
    <property type="entry name" value="DUF5908"/>
    <property type="match status" value="1"/>
</dbReference>
<evidence type="ECO:0000313" key="2">
    <source>
        <dbReference type="Proteomes" id="UP001207742"/>
    </source>
</evidence>
<proteinExistence type="predicted"/>
<dbReference type="EMBL" id="JAPDNS010000002">
    <property type="protein sequence ID" value="MCW3485742.1"/>
    <property type="molecule type" value="Genomic_DNA"/>
</dbReference>
<organism evidence="1 2">
    <name type="scientific">Chitinophaga nivalis</name>
    <dbReference type="NCBI Taxonomy" id="2991709"/>
    <lineage>
        <taxon>Bacteria</taxon>
        <taxon>Pseudomonadati</taxon>
        <taxon>Bacteroidota</taxon>
        <taxon>Chitinophagia</taxon>
        <taxon>Chitinophagales</taxon>
        <taxon>Chitinophagaceae</taxon>
        <taxon>Chitinophaga</taxon>
    </lineage>
</organism>
<accession>A0ABT3IP47</accession>
<reference evidence="1 2" key="1">
    <citation type="submission" date="2022-10" db="EMBL/GenBank/DDBJ databases">
        <title>Chitinophaga nivalis PC15 sp. nov., isolated from Pyeongchang county, South Korea.</title>
        <authorList>
            <person name="Trinh H.N."/>
        </authorList>
    </citation>
    <scope>NUCLEOTIDE SEQUENCE [LARGE SCALE GENOMIC DNA]</scope>
    <source>
        <strain evidence="1 2">PC14</strain>
    </source>
</reference>
<gene>
    <name evidence="1" type="ORF">OL497_17690</name>
</gene>
<dbReference type="RefSeq" id="WP_264732477.1">
    <property type="nucleotide sequence ID" value="NZ_JAPDNR010000001.1"/>
</dbReference>
<protein>
    <submittedName>
        <fullName evidence="1">DUF5908 family protein</fullName>
    </submittedName>
</protein>
<dbReference type="InterPro" id="IPR045459">
    <property type="entry name" value="DUF5908"/>
</dbReference>
<dbReference type="Proteomes" id="UP001207742">
    <property type="component" value="Unassembled WGS sequence"/>
</dbReference>